<dbReference type="Pfam" id="PF02875">
    <property type="entry name" value="Mur_ligase_C"/>
    <property type="match status" value="1"/>
</dbReference>
<dbReference type="EMBL" id="DVFN01000094">
    <property type="protein sequence ID" value="HIQ69983.1"/>
    <property type="molecule type" value="Genomic_DNA"/>
</dbReference>
<comment type="caution">
    <text evidence="15">The sequence shown here is derived from an EMBL/GenBank/DDBJ whole genome shotgun (WGS) entry which is preliminary data.</text>
</comment>
<evidence type="ECO:0000256" key="6">
    <source>
        <dbReference type="ARBA" id="ARBA00022960"/>
    </source>
</evidence>
<evidence type="ECO:0000256" key="8">
    <source>
        <dbReference type="ARBA" id="ARBA00023306"/>
    </source>
</evidence>
<dbReference type="NCBIfam" id="TIGR01143">
    <property type="entry name" value="murF"/>
    <property type="match status" value="1"/>
</dbReference>
<comment type="catalytic activity">
    <reaction evidence="10 11">
        <text>D-alanyl-D-alanine + UDP-N-acetyl-alpha-D-muramoyl-L-alanyl-gamma-D-glutamyl-meso-2,6-diaminopimelate + ATP = UDP-N-acetyl-alpha-D-muramoyl-L-alanyl-gamma-D-glutamyl-meso-2,6-diaminopimeloyl-D-alanyl-D-alanine + ADP + phosphate + H(+)</text>
        <dbReference type="Rhea" id="RHEA:28374"/>
        <dbReference type="ChEBI" id="CHEBI:15378"/>
        <dbReference type="ChEBI" id="CHEBI:30616"/>
        <dbReference type="ChEBI" id="CHEBI:43474"/>
        <dbReference type="ChEBI" id="CHEBI:57822"/>
        <dbReference type="ChEBI" id="CHEBI:61386"/>
        <dbReference type="ChEBI" id="CHEBI:83905"/>
        <dbReference type="ChEBI" id="CHEBI:456216"/>
        <dbReference type="EC" id="6.3.2.10"/>
    </reaction>
</comment>
<keyword evidence="1 10" id="KW-0963">Cytoplasm</keyword>
<dbReference type="PANTHER" id="PTHR43024:SF1">
    <property type="entry name" value="UDP-N-ACETYLMURAMOYL-TRIPEPTIDE--D-ALANYL-D-ALANINE LIGASE"/>
    <property type="match status" value="1"/>
</dbReference>
<keyword evidence="5 10" id="KW-0067">ATP-binding</keyword>
<dbReference type="HAMAP" id="MF_02019">
    <property type="entry name" value="MurF"/>
    <property type="match status" value="1"/>
</dbReference>
<feature type="domain" description="Mur ligase C-terminal" evidence="13">
    <location>
        <begin position="317"/>
        <end position="440"/>
    </location>
</feature>
<dbReference type="Gene3D" id="3.90.190.20">
    <property type="entry name" value="Mur ligase, C-terminal domain"/>
    <property type="match status" value="1"/>
</dbReference>
<evidence type="ECO:0000313" key="16">
    <source>
        <dbReference type="Proteomes" id="UP000886874"/>
    </source>
</evidence>
<keyword evidence="3 10" id="KW-0132">Cell division</keyword>
<comment type="similarity">
    <text evidence="10">Belongs to the MurCDEF family. MurF subfamily.</text>
</comment>
<keyword evidence="2 10" id="KW-0436">Ligase</keyword>
<evidence type="ECO:0000256" key="9">
    <source>
        <dbReference type="ARBA" id="ARBA00023316"/>
    </source>
</evidence>
<reference evidence="15" key="2">
    <citation type="journal article" date="2021" name="PeerJ">
        <title>Extensive microbial diversity within the chicken gut microbiome revealed by metagenomics and culture.</title>
        <authorList>
            <person name="Gilroy R."/>
            <person name="Ravi A."/>
            <person name="Getino M."/>
            <person name="Pursley I."/>
            <person name="Horton D.L."/>
            <person name="Alikhan N.F."/>
            <person name="Baker D."/>
            <person name="Gharbi K."/>
            <person name="Hall N."/>
            <person name="Watson M."/>
            <person name="Adriaenssens E.M."/>
            <person name="Foster-Nyarko E."/>
            <person name="Jarju S."/>
            <person name="Secka A."/>
            <person name="Antonio M."/>
            <person name="Oren A."/>
            <person name="Chaudhuri R.R."/>
            <person name="La Ragione R."/>
            <person name="Hildebrand F."/>
            <person name="Pallen M.J."/>
        </authorList>
    </citation>
    <scope>NUCLEOTIDE SEQUENCE</scope>
    <source>
        <strain evidence="15">ChiSjej2B20-13462</strain>
    </source>
</reference>
<dbReference type="GO" id="GO:0009252">
    <property type="term" value="P:peptidoglycan biosynthetic process"/>
    <property type="evidence" value="ECO:0007669"/>
    <property type="project" value="UniProtKB-UniRule"/>
</dbReference>
<dbReference type="SUPFAM" id="SSF53623">
    <property type="entry name" value="MurD-like peptide ligases, catalytic domain"/>
    <property type="match status" value="1"/>
</dbReference>
<keyword evidence="8 10" id="KW-0131">Cell cycle</keyword>
<dbReference type="Proteomes" id="UP000886874">
    <property type="component" value="Unassembled WGS sequence"/>
</dbReference>
<dbReference type="InterPro" id="IPR051046">
    <property type="entry name" value="MurCDEF_CellWall_CoF430Synth"/>
</dbReference>
<dbReference type="GO" id="GO:0005524">
    <property type="term" value="F:ATP binding"/>
    <property type="evidence" value="ECO:0007669"/>
    <property type="project" value="UniProtKB-UniRule"/>
</dbReference>
<comment type="subcellular location">
    <subcellularLocation>
        <location evidence="10 11">Cytoplasm</location>
    </subcellularLocation>
</comment>
<dbReference type="InterPro" id="IPR013221">
    <property type="entry name" value="Mur_ligase_cen"/>
</dbReference>
<dbReference type="GO" id="GO:0071555">
    <property type="term" value="P:cell wall organization"/>
    <property type="evidence" value="ECO:0007669"/>
    <property type="project" value="UniProtKB-KW"/>
</dbReference>
<dbReference type="GO" id="GO:0005737">
    <property type="term" value="C:cytoplasm"/>
    <property type="evidence" value="ECO:0007669"/>
    <property type="project" value="UniProtKB-SubCell"/>
</dbReference>
<dbReference type="InterPro" id="IPR036615">
    <property type="entry name" value="Mur_ligase_C_dom_sf"/>
</dbReference>
<evidence type="ECO:0000256" key="10">
    <source>
        <dbReference type="HAMAP-Rule" id="MF_02019"/>
    </source>
</evidence>
<reference evidence="15" key="1">
    <citation type="submission" date="2020-10" db="EMBL/GenBank/DDBJ databases">
        <authorList>
            <person name="Gilroy R."/>
        </authorList>
    </citation>
    <scope>NUCLEOTIDE SEQUENCE</scope>
    <source>
        <strain evidence="15">ChiSjej2B20-13462</strain>
    </source>
</reference>
<feature type="domain" description="Mur ligase central" evidence="14">
    <location>
        <begin position="107"/>
        <end position="292"/>
    </location>
</feature>
<dbReference type="InterPro" id="IPR036565">
    <property type="entry name" value="Mur-like_cat_sf"/>
</dbReference>
<comment type="function">
    <text evidence="10 11">Involved in cell wall formation. Catalyzes the final step in the synthesis of UDP-N-acetylmuramoyl-pentapeptide, the precursor of murein.</text>
</comment>
<protein>
    <recommendedName>
        <fullName evidence="10 11">UDP-N-acetylmuramoyl-tripeptide--D-alanyl-D-alanine ligase</fullName>
        <ecNumber evidence="10 11">6.3.2.10</ecNumber>
    </recommendedName>
    <alternativeName>
        <fullName evidence="10">D-alanyl-D-alanine-adding enzyme</fullName>
    </alternativeName>
</protein>
<gene>
    <name evidence="10" type="primary">murF</name>
    <name evidence="15" type="ORF">IAA67_06615</name>
</gene>
<organism evidence="15 16">
    <name type="scientific">Candidatus Avoscillospira stercorigallinarum</name>
    <dbReference type="NCBI Taxonomy" id="2840708"/>
    <lineage>
        <taxon>Bacteria</taxon>
        <taxon>Bacillati</taxon>
        <taxon>Bacillota</taxon>
        <taxon>Clostridia</taxon>
        <taxon>Eubacteriales</taxon>
        <taxon>Oscillospiraceae</taxon>
        <taxon>Oscillospiraceae incertae sedis</taxon>
        <taxon>Candidatus Avoscillospira</taxon>
    </lineage>
</organism>
<dbReference type="InterPro" id="IPR000713">
    <property type="entry name" value="Mur_ligase_N"/>
</dbReference>
<evidence type="ECO:0000313" key="15">
    <source>
        <dbReference type="EMBL" id="HIQ69983.1"/>
    </source>
</evidence>
<dbReference type="Pfam" id="PF01225">
    <property type="entry name" value="Mur_ligase"/>
    <property type="match status" value="1"/>
</dbReference>
<keyword evidence="9 10" id="KW-0961">Cell wall biogenesis/degradation</keyword>
<name>A0A9D0Z6L6_9FIRM</name>
<keyword evidence="6 10" id="KW-0133">Cell shape</keyword>
<dbReference type="InterPro" id="IPR004101">
    <property type="entry name" value="Mur_ligase_C"/>
</dbReference>
<evidence type="ECO:0000256" key="7">
    <source>
        <dbReference type="ARBA" id="ARBA00022984"/>
    </source>
</evidence>
<proteinExistence type="inferred from homology"/>
<feature type="binding site" evidence="10">
    <location>
        <begin position="109"/>
        <end position="115"/>
    </location>
    <ligand>
        <name>ATP</name>
        <dbReference type="ChEBI" id="CHEBI:30616"/>
    </ligand>
</feature>
<evidence type="ECO:0000259" key="12">
    <source>
        <dbReference type="Pfam" id="PF01225"/>
    </source>
</evidence>
<dbReference type="GO" id="GO:0047480">
    <property type="term" value="F:UDP-N-acetylmuramoyl-tripeptide-D-alanyl-D-alanine ligase activity"/>
    <property type="evidence" value="ECO:0007669"/>
    <property type="project" value="UniProtKB-UniRule"/>
</dbReference>
<evidence type="ECO:0000259" key="14">
    <source>
        <dbReference type="Pfam" id="PF08245"/>
    </source>
</evidence>
<accession>A0A9D0Z6L6</accession>
<evidence type="ECO:0000256" key="2">
    <source>
        <dbReference type="ARBA" id="ARBA00022598"/>
    </source>
</evidence>
<evidence type="ECO:0000256" key="1">
    <source>
        <dbReference type="ARBA" id="ARBA00022490"/>
    </source>
</evidence>
<dbReference type="SUPFAM" id="SSF53244">
    <property type="entry name" value="MurD-like peptide ligases, peptide-binding domain"/>
    <property type="match status" value="1"/>
</dbReference>
<dbReference type="Gene3D" id="3.40.1190.10">
    <property type="entry name" value="Mur-like, catalytic domain"/>
    <property type="match status" value="1"/>
</dbReference>
<keyword evidence="7 10" id="KW-0573">Peptidoglycan synthesis</keyword>
<evidence type="ECO:0000259" key="13">
    <source>
        <dbReference type="Pfam" id="PF02875"/>
    </source>
</evidence>
<evidence type="ECO:0000256" key="5">
    <source>
        <dbReference type="ARBA" id="ARBA00022840"/>
    </source>
</evidence>
<sequence length="457" mass="50121">MKELTLKKLAAWCGGDVDPAWENVKVTGTQIDSRLVREGDLFIAIPGEKVDGHDFLAKAREAGAAAALVSRRMDDPLPQILVLDTVLAYGDIARSYREEAAVDVVAITGSVGKTTTKEMIACVLAGKYRVSKTQGNHNNNLGLPITILEMPADTQEAVLELGMNHFGEMHYLTEIAKPNVVVITNIGTMHIEHLGTREGILKAKLEIMDGIQPDGIAVFNGDEPLLWNLREGKHKRIYFGIENDQCDVVAEDVKQMDGGVYFIARGLGQRFHVYVPQEGQHTVYNALAAIAVGLLRGVSPDSIQYQLGIFHNTGMRQRIFEENGFTIIEDCYNAGPESMEAALKVLKEHKAEGRRIAVLGDMLELGSRTMAEHYRVGRLAAQAAQLVLAYGKDSQRIITGAITGGMSAKCAVHYDSQEEMASSLKRLARPGDVLLFKGSRGMRMEKVLEMFLADEKA</sequence>
<feature type="domain" description="Mur ligase N-terminal catalytic" evidence="12">
    <location>
        <begin position="26"/>
        <end position="72"/>
    </location>
</feature>
<dbReference type="InterPro" id="IPR005863">
    <property type="entry name" value="UDP-N-AcMur_synth"/>
</dbReference>
<dbReference type="AlphaFoldDB" id="A0A9D0Z6L6"/>
<dbReference type="GO" id="GO:0008360">
    <property type="term" value="P:regulation of cell shape"/>
    <property type="evidence" value="ECO:0007669"/>
    <property type="project" value="UniProtKB-KW"/>
</dbReference>
<dbReference type="InterPro" id="IPR035911">
    <property type="entry name" value="MurE/MurF_N"/>
</dbReference>
<dbReference type="Gene3D" id="3.40.1390.10">
    <property type="entry name" value="MurE/MurF, N-terminal domain"/>
    <property type="match status" value="1"/>
</dbReference>
<dbReference type="EC" id="6.3.2.10" evidence="10 11"/>
<dbReference type="Pfam" id="PF08245">
    <property type="entry name" value="Mur_ligase_M"/>
    <property type="match status" value="1"/>
</dbReference>
<evidence type="ECO:0000256" key="4">
    <source>
        <dbReference type="ARBA" id="ARBA00022741"/>
    </source>
</evidence>
<dbReference type="PANTHER" id="PTHR43024">
    <property type="entry name" value="UDP-N-ACETYLMURAMOYL-TRIPEPTIDE--D-ALANYL-D-ALANINE LIGASE"/>
    <property type="match status" value="1"/>
</dbReference>
<dbReference type="GO" id="GO:0051301">
    <property type="term" value="P:cell division"/>
    <property type="evidence" value="ECO:0007669"/>
    <property type="project" value="UniProtKB-KW"/>
</dbReference>
<evidence type="ECO:0000256" key="11">
    <source>
        <dbReference type="RuleBase" id="RU004136"/>
    </source>
</evidence>
<keyword evidence="4 10" id="KW-0547">Nucleotide-binding</keyword>
<evidence type="ECO:0000256" key="3">
    <source>
        <dbReference type="ARBA" id="ARBA00022618"/>
    </source>
</evidence>
<dbReference type="SUPFAM" id="SSF63418">
    <property type="entry name" value="MurE/MurF N-terminal domain"/>
    <property type="match status" value="1"/>
</dbReference>
<comment type="pathway">
    <text evidence="10 11">Cell wall biogenesis; peptidoglycan biosynthesis.</text>
</comment>